<dbReference type="AlphaFoldDB" id="A0AAV2TWV8"/>
<dbReference type="InterPro" id="IPR013126">
    <property type="entry name" value="Hsp_70_fam"/>
</dbReference>
<dbReference type="InterPro" id="IPR004088">
    <property type="entry name" value="KH_dom_type_1"/>
</dbReference>
<organism evidence="11 12">
    <name type="scientific">Calicophoron daubneyi</name>
    <name type="common">Rumen fluke</name>
    <name type="synonym">Paramphistomum daubneyi</name>
    <dbReference type="NCBI Taxonomy" id="300641"/>
    <lineage>
        <taxon>Eukaryota</taxon>
        <taxon>Metazoa</taxon>
        <taxon>Spiralia</taxon>
        <taxon>Lophotrochozoa</taxon>
        <taxon>Platyhelminthes</taxon>
        <taxon>Trematoda</taxon>
        <taxon>Digenea</taxon>
        <taxon>Plagiorchiida</taxon>
        <taxon>Pronocephalata</taxon>
        <taxon>Paramphistomoidea</taxon>
        <taxon>Paramphistomidae</taxon>
        <taxon>Calicophoron</taxon>
    </lineage>
</organism>
<dbReference type="Pfam" id="PF15985">
    <property type="entry name" value="KH_6"/>
    <property type="match status" value="1"/>
</dbReference>
<evidence type="ECO:0000256" key="5">
    <source>
        <dbReference type="ARBA" id="ARBA00022835"/>
    </source>
</evidence>
<dbReference type="Gene3D" id="3.30.30.30">
    <property type="match status" value="1"/>
</dbReference>
<dbReference type="InterPro" id="IPR049469">
    <property type="entry name" value="RRP40_KH-I"/>
</dbReference>
<dbReference type="SUPFAM" id="SSF100920">
    <property type="entry name" value="Heat shock protein 70kD (HSP70), peptide-binding domain"/>
    <property type="match status" value="1"/>
</dbReference>
<sequence>MQEVSNKPRRDKIRDLSHRPVPNLKGPEKVRVMIVGAITFQSLLQNDRRLQEPDLQLICGNAMKYISLVWWPDDNLDMDVTEGCLIVHSFGAVSPRSCAVCTLRRAPVKYKLCNRMSTGSAIIVDYIITVAVEIDPGRTYSSVGALQHGKVKDIVNDHDNRTALSYMAFIVSERLIGEAAKSQVAMNLTNQVFDVNRLTGRRFGNSFVQSDWDQCPFEIISNNDEPKICLEYEDRTKTFSQKKISPIVPVEMKEIAVVYLSRAVSGAVVTARSYFNDSQRQATKDAVAIVRLNVLRIVSQPMTAVTTYDLDKIGCERNVLMFDPGGEIFHVPILTIEDGMFNVKATDSTHLSDGRFGNRMVEHSVQELKQKHKDIASNTRALRRLYTACERATCTLSSGAQANLEIDSLYEGMDFYTSVARDLFVELNVELFQSRLGPVEKEPRDAKIDNNQVHEMELVGGSTSIPKVHDLLNGLFSGKALNESINPGKAFVYEAAARDAIMSADRSEDEKDMVLFDAILSLGLEMANGMMTAQTRGNTATPVKQIQIFTTYSDNQLSGLSQLHEGERTITRDKKSLGKFKPSSFPPASFGVPQNQVIFDIDAFRMLNTSAADEARPVISRSALIKRDVRQLLSLEGEDSHASRHAAPMIRICAGRPALSALSSRRALPPHQSGSVLEAAPGLFDPITTTSLTPGGTFAEFDLLNFSGVLSPYYGPGMESLTAAIDEVLRGAHSPLESNNKADFLCYVDRLVLPGMVFELKNAKDENIPWSLGPGLCLIPAGGSECSGQNRKSVGSVLVRQFGVLKHCLTEQKTDKSTKAGVLPSQMHSLWLETVSRGGGCTTSLAPLSRSTFRCSASGFNVGDRVIGVVKRRMGDYYAVDIGCASLASISYLAFEGASKKNRPDINSGDVLFAVITQADRDLEIELSCMDEAGKASGMGILGRHEPGVVGNAEGMAGGVMLHCTPDLVRRLGDQEKFPLLSILSKTFPFEVCLGANGRIWLTARSPRETTVLANMIALADHISPAECCEIAKTIY</sequence>
<dbReference type="PANTHER" id="PTHR19375">
    <property type="entry name" value="HEAT SHOCK PROTEIN 70KDA"/>
    <property type="match status" value="1"/>
</dbReference>
<dbReference type="GO" id="GO:0003723">
    <property type="term" value="F:RNA binding"/>
    <property type="evidence" value="ECO:0007669"/>
    <property type="project" value="UniProtKB-KW"/>
</dbReference>
<dbReference type="CDD" id="cd22526">
    <property type="entry name" value="KH-I_Rrp40"/>
    <property type="match status" value="1"/>
</dbReference>
<feature type="region of interest" description="Disordered" evidence="9">
    <location>
        <begin position="1"/>
        <end position="21"/>
    </location>
</feature>
<proteinExistence type="inferred from homology"/>
<keyword evidence="5" id="KW-0271">Exosome</keyword>
<dbReference type="EMBL" id="CAXLJL010000745">
    <property type="protein sequence ID" value="CAL5140596.1"/>
    <property type="molecule type" value="Genomic_DNA"/>
</dbReference>
<evidence type="ECO:0000256" key="7">
    <source>
        <dbReference type="ARBA" id="ARBA00022884"/>
    </source>
</evidence>
<evidence type="ECO:0000256" key="3">
    <source>
        <dbReference type="ARBA" id="ARBA00022490"/>
    </source>
</evidence>
<dbReference type="GO" id="GO:0140662">
    <property type="term" value="F:ATP-dependent protein folding chaperone"/>
    <property type="evidence" value="ECO:0007669"/>
    <property type="project" value="InterPro"/>
</dbReference>
<dbReference type="Gene3D" id="3.90.640.10">
    <property type="entry name" value="Actin, Chain A, domain 4"/>
    <property type="match status" value="1"/>
</dbReference>
<dbReference type="GO" id="GO:0005524">
    <property type="term" value="F:ATP binding"/>
    <property type="evidence" value="ECO:0007669"/>
    <property type="project" value="UniProtKB-KW"/>
</dbReference>
<keyword evidence="7" id="KW-0694">RNA-binding</keyword>
<evidence type="ECO:0000313" key="12">
    <source>
        <dbReference type="Proteomes" id="UP001497525"/>
    </source>
</evidence>
<keyword evidence="4" id="KW-0547">Nucleotide-binding</keyword>
<dbReference type="Proteomes" id="UP001497525">
    <property type="component" value="Unassembled WGS sequence"/>
</dbReference>
<comment type="caution">
    <text evidence="11">The sequence shown here is derived from an EMBL/GenBank/DDBJ whole genome shotgun (WGS) entry which is preliminary data.</text>
</comment>
<evidence type="ECO:0000256" key="8">
    <source>
        <dbReference type="ARBA" id="ARBA00030615"/>
    </source>
</evidence>
<evidence type="ECO:0000259" key="10">
    <source>
        <dbReference type="Pfam" id="PF15985"/>
    </source>
</evidence>
<dbReference type="SUPFAM" id="SSF54791">
    <property type="entry name" value="Eukaryotic type KH-domain (KH-domain type I)"/>
    <property type="match status" value="1"/>
</dbReference>
<evidence type="ECO:0000256" key="2">
    <source>
        <dbReference type="ARBA" id="ARBA00007841"/>
    </source>
</evidence>
<keyword evidence="3" id="KW-0963">Cytoplasm</keyword>
<dbReference type="SUPFAM" id="SSF53067">
    <property type="entry name" value="Actin-like ATPase domain"/>
    <property type="match status" value="2"/>
</dbReference>
<dbReference type="Pfam" id="PF00012">
    <property type="entry name" value="HSP70"/>
    <property type="match status" value="1"/>
</dbReference>
<reference evidence="11" key="1">
    <citation type="submission" date="2024-06" db="EMBL/GenBank/DDBJ databases">
        <authorList>
            <person name="Liu X."/>
            <person name="Lenzi L."/>
            <person name="Haldenby T S."/>
            <person name="Uol C."/>
        </authorList>
    </citation>
    <scope>NUCLEOTIDE SEQUENCE</scope>
</reference>
<dbReference type="GO" id="GO:0000178">
    <property type="term" value="C:exosome (RNase complex)"/>
    <property type="evidence" value="ECO:0007669"/>
    <property type="project" value="UniProtKB-KW"/>
</dbReference>
<dbReference type="Gene3D" id="3.30.1370.10">
    <property type="entry name" value="K Homology domain, type 1"/>
    <property type="match status" value="1"/>
</dbReference>
<dbReference type="FunFam" id="3.90.640.10:FF:000134">
    <property type="entry name" value="Heat shock cognate 71 kDa protein"/>
    <property type="match status" value="1"/>
</dbReference>
<name>A0AAV2TWV8_CALDB</name>
<gene>
    <name evidence="11" type="ORF">CDAUBV1_LOCUS15904</name>
</gene>
<evidence type="ECO:0000256" key="4">
    <source>
        <dbReference type="ARBA" id="ARBA00022741"/>
    </source>
</evidence>
<dbReference type="CDD" id="cd05790">
    <property type="entry name" value="S1_Rrp40"/>
    <property type="match status" value="1"/>
</dbReference>
<keyword evidence="6" id="KW-0067">ATP-binding</keyword>
<feature type="domain" description="K Homology" evidence="10">
    <location>
        <begin position="959"/>
        <end position="1007"/>
    </location>
</feature>
<comment type="similarity">
    <text evidence="2">Belongs to the RRP40 family.</text>
</comment>
<dbReference type="SUPFAM" id="SSF50249">
    <property type="entry name" value="Nucleic acid-binding proteins"/>
    <property type="match status" value="1"/>
</dbReference>
<dbReference type="InterPro" id="IPR029047">
    <property type="entry name" value="HSP70_peptide-bd_sf"/>
</dbReference>
<dbReference type="Gene3D" id="3.30.420.40">
    <property type="match status" value="2"/>
</dbReference>
<dbReference type="InterPro" id="IPR043129">
    <property type="entry name" value="ATPase_NBD"/>
</dbReference>
<dbReference type="InterPro" id="IPR037319">
    <property type="entry name" value="Rrp40_S1"/>
</dbReference>
<dbReference type="PRINTS" id="PR00301">
    <property type="entry name" value="HEATSHOCK70"/>
</dbReference>
<protein>
    <recommendedName>
        <fullName evidence="8">Ribosomal RNA-processing protein 40</fullName>
    </recommendedName>
</protein>
<dbReference type="FunFam" id="2.40.50.140:FF:000127">
    <property type="entry name" value="Exosome complex component RRP40"/>
    <property type="match status" value="1"/>
</dbReference>
<evidence type="ECO:0000313" key="11">
    <source>
        <dbReference type="EMBL" id="CAL5140596.1"/>
    </source>
</evidence>
<dbReference type="FunFam" id="3.30.30.30:FF:000005">
    <property type="entry name" value="Heat shock protein ssb1"/>
    <property type="match status" value="1"/>
</dbReference>
<accession>A0AAV2TWV8</accession>
<dbReference type="Gene3D" id="2.40.50.140">
    <property type="entry name" value="Nucleic acid-binding proteins"/>
    <property type="match status" value="1"/>
</dbReference>
<dbReference type="Pfam" id="PF21262">
    <property type="entry name" value="RRP40_S1"/>
    <property type="match status" value="1"/>
</dbReference>
<evidence type="ECO:0000256" key="6">
    <source>
        <dbReference type="ARBA" id="ARBA00022840"/>
    </source>
</evidence>
<dbReference type="InterPro" id="IPR036612">
    <property type="entry name" value="KH_dom_type_1_sf"/>
</dbReference>
<evidence type="ECO:0000256" key="9">
    <source>
        <dbReference type="SAM" id="MobiDB-lite"/>
    </source>
</evidence>
<comment type="similarity">
    <text evidence="1">Belongs to the heat shock protein 70 family.</text>
</comment>
<evidence type="ECO:0000256" key="1">
    <source>
        <dbReference type="ARBA" id="ARBA00007381"/>
    </source>
</evidence>
<dbReference type="InterPro" id="IPR012340">
    <property type="entry name" value="NA-bd_OB-fold"/>
</dbReference>
<feature type="compositionally biased region" description="Basic and acidic residues" evidence="9">
    <location>
        <begin position="1"/>
        <end position="18"/>
    </location>
</feature>
<dbReference type="Gene3D" id="2.60.34.10">
    <property type="entry name" value="Substrate Binding Domain Of DNAk, Chain A, domain 1"/>
    <property type="match status" value="1"/>
</dbReference>